<gene>
    <name evidence="3" type="ORF">NYPRO_LOCUS26641</name>
</gene>
<accession>A0A811ZXC9</accession>
<dbReference type="AlphaFoldDB" id="A0A811ZXC9"/>
<reference evidence="3" key="1">
    <citation type="submission" date="2020-12" db="EMBL/GenBank/DDBJ databases">
        <authorList>
            <consortium name="Molecular Ecology Group"/>
        </authorList>
    </citation>
    <scope>NUCLEOTIDE SEQUENCE</scope>
    <source>
        <strain evidence="3">TBG_1078</strain>
    </source>
</reference>
<dbReference type="PANTHER" id="PTHR10424">
    <property type="entry name" value="VIRAL ENVELOPE PROTEIN"/>
    <property type="match status" value="1"/>
</dbReference>
<dbReference type="EMBL" id="CAJHUB010000788">
    <property type="protein sequence ID" value="CAD7693849.1"/>
    <property type="molecule type" value="Genomic_DNA"/>
</dbReference>
<evidence type="ECO:0000256" key="2">
    <source>
        <dbReference type="SAM" id="Phobius"/>
    </source>
</evidence>
<dbReference type="Gene3D" id="1.10.287.210">
    <property type="match status" value="1"/>
</dbReference>
<comment type="caution">
    <text evidence="3">The sequence shown here is derived from an EMBL/GenBank/DDBJ whole genome shotgun (WGS) entry which is preliminary data.</text>
</comment>
<organism evidence="3 4">
    <name type="scientific">Nyctereutes procyonoides</name>
    <name type="common">Raccoon dog</name>
    <name type="synonym">Canis procyonoides</name>
    <dbReference type="NCBI Taxonomy" id="34880"/>
    <lineage>
        <taxon>Eukaryota</taxon>
        <taxon>Metazoa</taxon>
        <taxon>Chordata</taxon>
        <taxon>Craniata</taxon>
        <taxon>Vertebrata</taxon>
        <taxon>Euteleostomi</taxon>
        <taxon>Mammalia</taxon>
        <taxon>Eutheria</taxon>
        <taxon>Laurasiatheria</taxon>
        <taxon>Carnivora</taxon>
        <taxon>Caniformia</taxon>
        <taxon>Canidae</taxon>
        <taxon>Nyctereutes</taxon>
    </lineage>
</organism>
<keyword evidence="2" id="KW-0472">Membrane</keyword>
<keyword evidence="4" id="KW-1185">Reference proteome</keyword>
<dbReference type="PANTHER" id="PTHR10424:SF73">
    <property type="entry name" value="ENDOGENOUS RETROVIRUS GROUP FC1 ENV POLYPROTEIN-RELATED"/>
    <property type="match status" value="1"/>
</dbReference>
<feature type="transmembrane region" description="Helical" evidence="2">
    <location>
        <begin position="392"/>
        <end position="417"/>
    </location>
</feature>
<dbReference type="SUPFAM" id="SSF58069">
    <property type="entry name" value="Virus ectodomain"/>
    <property type="match status" value="1"/>
</dbReference>
<keyword evidence="1" id="KW-1015">Disulfide bond</keyword>
<name>A0A811ZXC9_NYCPR</name>
<keyword evidence="2" id="KW-1133">Transmembrane helix</keyword>
<proteinExistence type="predicted"/>
<evidence type="ECO:0000313" key="3">
    <source>
        <dbReference type="EMBL" id="CAD7693849.1"/>
    </source>
</evidence>
<evidence type="ECO:0000313" key="4">
    <source>
        <dbReference type="Proteomes" id="UP000645828"/>
    </source>
</evidence>
<sequence length="425" mass="46655">MTEAWDQGSWAYLLSTTDCQPLGCQASINFSFPAFNSAPQRSSDPSICFVYDQVHYNCCTYWVETNGGCPYLYCNMHTTHLSYFLTIPDPWDSRWATGVTAKLYHWPFDSYPATHLQANPTQKQGPFSWVKLIQQGATLTNLPVMGNLSHCFICAALGKAPLVAVPLPNPFNCTNPTPTPPGPSPSLHNIPLFTDPLNHQLPSVIPLLTLPSAMSPYQMLSLIISSCPLSEASSGAMAPFLNPLTPPSLFFAYSSLYLSLYPVSFLIGISLASTLVATGLGTGALIHSVDSTRDLSERLQGAITASAESLASLQDQITSVAQVVLQNQRALDLLTVDKGGTCIFFNEEWCYYISKTGVVETNLHTLAKVRETRYLPGGPTTPQWWQTPLTTWLLPLLSPLLIISILLMVAPCILRFIQEQIREMS</sequence>
<dbReference type="Proteomes" id="UP000645828">
    <property type="component" value="Unassembled WGS sequence"/>
</dbReference>
<evidence type="ECO:0000256" key="1">
    <source>
        <dbReference type="ARBA" id="ARBA00023157"/>
    </source>
</evidence>
<dbReference type="CDD" id="cd09851">
    <property type="entry name" value="HTLV-1-like_HR1-HR2"/>
    <property type="match status" value="1"/>
</dbReference>
<dbReference type="InterPro" id="IPR018154">
    <property type="entry name" value="TLV/ENV_coat_polyprotein"/>
</dbReference>
<keyword evidence="2" id="KW-0812">Transmembrane</keyword>
<dbReference type="Pfam" id="PF00429">
    <property type="entry name" value="TLV_coat"/>
    <property type="match status" value="1"/>
</dbReference>
<protein>
    <submittedName>
        <fullName evidence="3">(raccoon dog) hypothetical protein</fullName>
    </submittedName>
</protein>